<reference evidence="1 2" key="1">
    <citation type="submission" date="2019-06" db="EMBL/GenBank/DDBJ databases">
        <title>Genomics analysis of Aphanomyces spp. identifies a new class of oomycete effector associated with host adaptation.</title>
        <authorList>
            <person name="Gaulin E."/>
        </authorList>
    </citation>
    <scope>NUCLEOTIDE SEQUENCE [LARGE SCALE GENOMIC DNA]</scope>
    <source>
        <strain evidence="1 2">E</strain>
    </source>
</reference>
<dbReference type="VEuPathDB" id="FungiDB:H257_14408"/>
<evidence type="ECO:0000313" key="2">
    <source>
        <dbReference type="Proteomes" id="UP000469452"/>
    </source>
</evidence>
<dbReference type="AlphaFoldDB" id="A0A6A5A467"/>
<accession>A0A6A5A467</accession>
<proteinExistence type="predicted"/>
<dbReference type="Proteomes" id="UP000469452">
    <property type="component" value="Unassembled WGS sequence"/>
</dbReference>
<sequence>MQPDEISKTCMDEVFRMLHKYNHTVGTKCVEVSRSLSELAAPLDNSGKLKKWNKDTYNLIQKCVQDVAAADKKMERAIARRNKAMEDHAQWRRVVEANKATLATQPTNQECMRAVNTSQ</sequence>
<dbReference type="EMBL" id="VJMI01012454">
    <property type="protein sequence ID" value="KAF0750128.1"/>
    <property type="molecule type" value="Genomic_DNA"/>
</dbReference>
<evidence type="ECO:0000313" key="1">
    <source>
        <dbReference type="EMBL" id="KAF0750128.1"/>
    </source>
</evidence>
<organism evidence="1 2">
    <name type="scientific">Aphanomyces astaci</name>
    <name type="common">Crayfish plague agent</name>
    <dbReference type="NCBI Taxonomy" id="112090"/>
    <lineage>
        <taxon>Eukaryota</taxon>
        <taxon>Sar</taxon>
        <taxon>Stramenopiles</taxon>
        <taxon>Oomycota</taxon>
        <taxon>Saprolegniomycetes</taxon>
        <taxon>Saprolegniales</taxon>
        <taxon>Verrucalvaceae</taxon>
        <taxon>Aphanomyces</taxon>
    </lineage>
</organism>
<feature type="non-terminal residue" evidence="1">
    <location>
        <position position="119"/>
    </location>
</feature>
<name>A0A6A5A467_APHAT</name>
<gene>
    <name evidence="1" type="ORF">AaE_006819</name>
</gene>
<protein>
    <submittedName>
        <fullName evidence="1">Uncharacterized protein</fullName>
    </submittedName>
</protein>
<comment type="caution">
    <text evidence="1">The sequence shown here is derived from an EMBL/GenBank/DDBJ whole genome shotgun (WGS) entry which is preliminary data.</text>
</comment>